<evidence type="ECO:0000259" key="7">
    <source>
        <dbReference type="PROSITE" id="PS51898"/>
    </source>
</evidence>
<dbReference type="InterPro" id="IPR044068">
    <property type="entry name" value="CB"/>
</dbReference>
<comment type="function">
    <text evidence="1">Site-specific tyrosine recombinase, which acts by catalyzing the cutting and rejoining of the recombining DNA molecules.</text>
</comment>
<keyword evidence="10" id="KW-1185">Reference proteome</keyword>
<dbReference type="InterPro" id="IPR050090">
    <property type="entry name" value="Tyrosine_recombinase_XerCD"/>
</dbReference>
<evidence type="ECO:0000256" key="3">
    <source>
        <dbReference type="ARBA" id="ARBA00022908"/>
    </source>
</evidence>
<evidence type="ECO:0000313" key="9">
    <source>
        <dbReference type="EMBL" id="MBC5641010.1"/>
    </source>
</evidence>
<accession>A0A8I0A8I7</accession>
<sequence length="325" mass="38103">MWVFSEIIISQKSDFIYFYKFCLFNNLIQWFNDYKSLSIGINTRTNYLSRINTHIIPKLGHYKLNDITNNTIQNFYNDLINKEKLNPSSAKKILETFNNCFKYAQKNKLIYTIPTEIETIKLIKKEVEFWDEKELKFFLREIENTYLYTPILIATMTGVRVGELCGIRWCDVYLENGYININNQVIQDKISKKLILSSILKTSTSKRSISIPKILIQNLSFIKRQILPSECDFVVLSRQNTMCNPRNISMEFTKKVAKYQNIKQISIHSLRHTHATLLISNGENIKIISDRLGHKDISITLNTYTHVIDDMKKDTATLLNNIFKI</sequence>
<dbReference type="Proteomes" id="UP000662088">
    <property type="component" value="Unassembled WGS sequence"/>
</dbReference>
<dbReference type="InterPro" id="IPR010998">
    <property type="entry name" value="Integrase_recombinase_N"/>
</dbReference>
<dbReference type="Gene3D" id="1.10.443.10">
    <property type="entry name" value="Intergrase catalytic core"/>
    <property type="match status" value="1"/>
</dbReference>
<dbReference type="GO" id="GO:0015074">
    <property type="term" value="P:DNA integration"/>
    <property type="evidence" value="ECO:0007669"/>
    <property type="project" value="UniProtKB-KW"/>
</dbReference>
<gene>
    <name evidence="9" type="ORF">H8R92_11415</name>
</gene>
<dbReference type="AlphaFoldDB" id="A0A8I0A8I7"/>
<keyword evidence="5" id="KW-0233">DNA recombination</keyword>
<dbReference type="GO" id="GO:0006310">
    <property type="term" value="P:DNA recombination"/>
    <property type="evidence" value="ECO:0007669"/>
    <property type="project" value="UniProtKB-KW"/>
</dbReference>
<dbReference type="InterPro" id="IPR011010">
    <property type="entry name" value="DNA_brk_join_enz"/>
</dbReference>
<dbReference type="GO" id="GO:0003677">
    <property type="term" value="F:DNA binding"/>
    <property type="evidence" value="ECO:0007669"/>
    <property type="project" value="UniProtKB-UniRule"/>
</dbReference>
<reference evidence="9" key="1">
    <citation type="submission" date="2020-08" db="EMBL/GenBank/DDBJ databases">
        <title>Genome public.</title>
        <authorList>
            <person name="Liu C."/>
            <person name="Sun Q."/>
        </authorList>
    </citation>
    <scope>NUCLEOTIDE SEQUENCE</scope>
    <source>
        <strain evidence="9">NSJ-42</strain>
    </source>
</reference>
<dbReference type="InterPro" id="IPR002104">
    <property type="entry name" value="Integrase_catalytic"/>
</dbReference>
<evidence type="ECO:0000256" key="2">
    <source>
        <dbReference type="ARBA" id="ARBA00008857"/>
    </source>
</evidence>
<dbReference type="InterPro" id="IPR004107">
    <property type="entry name" value="Integrase_SAM-like_N"/>
</dbReference>
<feature type="domain" description="Core-binding (CB)" evidence="8">
    <location>
        <begin position="25"/>
        <end position="105"/>
    </location>
</feature>
<dbReference type="Gene3D" id="1.10.150.130">
    <property type="match status" value="1"/>
</dbReference>
<evidence type="ECO:0000259" key="8">
    <source>
        <dbReference type="PROSITE" id="PS51900"/>
    </source>
</evidence>
<dbReference type="PANTHER" id="PTHR30349">
    <property type="entry name" value="PHAGE INTEGRASE-RELATED"/>
    <property type="match status" value="1"/>
</dbReference>
<comment type="caution">
    <text evidence="9">The sequence shown here is derived from an EMBL/GenBank/DDBJ whole genome shotgun (WGS) entry which is preliminary data.</text>
</comment>
<evidence type="ECO:0000256" key="4">
    <source>
        <dbReference type="ARBA" id="ARBA00023125"/>
    </source>
</evidence>
<keyword evidence="3" id="KW-0229">DNA integration</keyword>
<dbReference type="PANTHER" id="PTHR30349:SF64">
    <property type="entry name" value="PROPHAGE INTEGRASE INTD-RELATED"/>
    <property type="match status" value="1"/>
</dbReference>
<dbReference type="PROSITE" id="PS51900">
    <property type="entry name" value="CB"/>
    <property type="match status" value="1"/>
</dbReference>
<evidence type="ECO:0000256" key="1">
    <source>
        <dbReference type="ARBA" id="ARBA00003283"/>
    </source>
</evidence>
<dbReference type="Pfam" id="PF14659">
    <property type="entry name" value="Phage_int_SAM_3"/>
    <property type="match status" value="1"/>
</dbReference>
<dbReference type="Pfam" id="PF00589">
    <property type="entry name" value="Phage_integrase"/>
    <property type="match status" value="1"/>
</dbReference>
<feature type="domain" description="Tyr recombinase" evidence="7">
    <location>
        <begin position="125"/>
        <end position="317"/>
    </location>
</feature>
<proteinExistence type="inferred from homology"/>
<evidence type="ECO:0000313" key="10">
    <source>
        <dbReference type="Proteomes" id="UP000662088"/>
    </source>
</evidence>
<evidence type="ECO:0000256" key="6">
    <source>
        <dbReference type="PROSITE-ProRule" id="PRU01248"/>
    </source>
</evidence>
<dbReference type="CDD" id="cd01189">
    <property type="entry name" value="INT_ICEBs1_C_like"/>
    <property type="match status" value="1"/>
</dbReference>
<dbReference type="InterPro" id="IPR013762">
    <property type="entry name" value="Integrase-like_cat_sf"/>
</dbReference>
<name>A0A8I0A8I7_9CLOT</name>
<organism evidence="9 10">
    <name type="scientific">Clostridium lentum</name>
    <dbReference type="NCBI Taxonomy" id="2763037"/>
    <lineage>
        <taxon>Bacteria</taxon>
        <taxon>Bacillati</taxon>
        <taxon>Bacillota</taxon>
        <taxon>Clostridia</taxon>
        <taxon>Eubacteriales</taxon>
        <taxon>Clostridiaceae</taxon>
        <taxon>Clostridium</taxon>
    </lineage>
</organism>
<dbReference type="SUPFAM" id="SSF56349">
    <property type="entry name" value="DNA breaking-rejoining enzymes"/>
    <property type="match status" value="1"/>
</dbReference>
<evidence type="ECO:0000256" key="5">
    <source>
        <dbReference type="ARBA" id="ARBA00023172"/>
    </source>
</evidence>
<protein>
    <submittedName>
        <fullName evidence="9">Site-specific integrase</fullName>
    </submittedName>
</protein>
<dbReference type="EMBL" id="JACOOQ010000021">
    <property type="protein sequence ID" value="MBC5641010.1"/>
    <property type="molecule type" value="Genomic_DNA"/>
</dbReference>
<keyword evidence="4 6" id="KW-0238">DNA-binding</keyword>
<comment type="similarity">
    <text evidence="2">Belongs to the 'phage' integrase family.</text>
</comment>
<dbReference type="PROSITE" id="PS51898">
    <property type="entry name" value="TYR_RECOMBINASE"/>
    <property type="match status" value="1"/>
</dbReference>